<evidence type="ECO:0000256" key="1">
    <source>
        <dbReference type="SAM" id="MobiDB-lite"/>
    </source>
</evidence>
<proteinExistence type="predicted"/>
<dbReference type="EMBL" id="OU015567">
    <property type="protein sequence ID" value="CAG5113398.1"/>
    <property type="molecule type" value="Genomic_DNA"/>
</dbReference>
<reference evidence="2 3" key="1">
    <citation type="submission" date="2021-04" db="EMBL/GenBank/DDBJ databases">
        <authorList>
            <person name="Bliznina A."/>
        </authorList>
    </citation>
    <scope>NUCLEOTIDE SEQUENCE [LARGE SCALE GENOMIC DNA]</scope>
</reference>
<gene>
    <name evidence="2" type="ORF">OKIOD_LOCUS16274</name>
</gene>
<sequence>MSSRTEASTILVTSGETKCFGTVISENFVIFAIDCVTDEKLLKIFSVYDELTIKKILYDDYGSLAMVETVETLEVQMCVSESTPGTNEECLSLDSEYFPNFYRTSPCPVGSTETTCFDNIPSRLITNMLSVPIICGNRLVSFYLDTESIQFMSLQQSQKTITAAIEKIKSQQVSEEDDNPFIQSLFMGRRQVHSLGMQIKCLIISFRKPQIAPEENVMVTYEYQYDYTEVDGEETAEAFQDYESRGSKKKSKPEKTASKSPKNKLGKESATNLRTCENVEQTYDILPDDVITACENTTNSCEFSCSTVGHIPTIARATCKNEKRKKWEPKPKRTGSVGCARPEHQTKCGPITRHFEVDFDSGVNIDCNKNRCWISCPETKVNTLPRWTKEVICRNSVRNIWNIKKSIDIACVNPSLRAREESLKCGALEDFYPWYKKSDITAICSGRREKYEQCDFYCPDGTRPKRKGEVFDSVICHRGKRKFEPALEEAPVCG</sequence>
<dbReference type="Proteomes" id="UP001158576">
    <property type="component" value="Chromosome 2"/>
</dbReference>
<evidence type="ECO:0000313" key="3">
    <source>
        <dbReference type="Proteomes" id="UP001158576"/>
    </source>
</evidence>
<organism evidence="2 3">
    <name type="scientific">Oikopleura dioica</name>
    <name type="common">Tunicate</name>
    <dbReference type="NCBI Taxonomy" id="34765"/>
    <lineage>
        <taxon>Eukaryota</taxon>
        <taxon>Metazoa</taxon>
        <taxon>Chordata</taxon>
        <taxon>Tunicata</taxon>
        <taxon>Appendicularia</taxon>
        <taxon>Copelata</taxon>
        <taxon>Oikopleuridae</taxon>
        <taxon>Oikopleura</taxon>
    </lineage>
</organism>
<evidence type="ECO:0000313" key="2">
    <source>
        <dbReference type="EMBL" id="CAG5113398.1"/>
    </source>
</evidence>
<name>A0ABN7TCV5_OIKDI</name>
<accession>A0ABN7TCV5</accession>
<keyword evidence="3" id="KW-1185">Reference proteome</keyword>
<feature type="region of interest" description="Disordered" evidence="1">
    <location>
        <begin position="240"/>
        <end position="271"/>
    </location>
</feature>
<protein>
    <submittedName>
        <fullName evidence="2">Oidioi.mRNA.OKI2018_I69.chr2.g7509.t1.cds</fullName>
    </submittedName>
</protein>